<evidence type="ECO:0000256" key="2">
    <source>
        <dbReference type="SAM" id="SignalP"/>
    </source>
</evidence>
<dbReference type="EMBL" id="JBHSAF010000015">
    <property type="protein sequence ID" value="MFC3914751.1"/>
    <property type="molecule type" value="Genomic_DNA"/>
</dbReference>
<feature type="region of interest" description="Disordered" evidence="1">
    <location>
        <begin position="97"/>
        <end position="131"/>
    </location>
</feature>
<dbReference type="Proteomes" id="UP001595692">
    <property type="component" value="Unassembled WGS sequence"/>
</dbReference>
<proteinExistence type="predicted"/>
<sequence>MHPSTLPLTACILLLPLSVLAQEHAAHEHGHGELNLALDGQQLLIELHAPAADLVGFEHAPRTTQEQQQQALALQHLQQADRLFVLPAAARCQLQQQQVHDHADAQDEHTAEAAHANDSAHEHEHEEDHQHSDIRAEYSFVCQQPEQLNSLTLTLFSHYPTLQKLSLQAILPGVPDRNELSASQPTVTW</sequence>
<evidence type="ECO:0000313" key="4">
    <source>
        <dbReference type="Proteomes" id="UP001595692"/>
    </source>
</evidence>
<name>A0ABV8CSI6_9GAMM</name>
<keyword evidence="4" id="KW-1185">Reference proteome</keyword>
<dbReference type="RefSeq" id="WP_377154067.1">
    <property type="nucleotide sequence ID" value="NZ_JBHSAF010000015.1"/>
</dbReference>
<gene>
    <name evidence="3" type="ORF">ACFOSS_14980</name>
</gene>
<accession>A0ABV8CSI6</accession>
<feature type="compositionally biased region" description="Basic and acidic residues" evidence="1">
    <location>
        <begin position="99"/>
        <end position="112"/>
    </location>
</feature>
<feature type="compositionally biased region" description="Basic and acidic residues" evidence="1">
    <location>
        <begin position="118"/>
        <end position="131"/>
    </location>
</feature>
<reference evidence="4" key="1">
    <citation type="journal article" date="2019" name="Int. J. Syst. Evol. Microbiol.">
        <title>The Global Catalogue of Microorganisms (GCM) 10K type strain sequencing project: providing services to taxonomists for standard genome sequencing and annotation.</title>
        <authorList>
            <consortium name="The Broad Institute Genomics Platform"/>
            <consortium name="The Broad Institute Genome Sequencing Center for Infectious Disease"/>
            <person name="Wu L."/>
            <person name="Ma J."/>
        </authorList>
    </citation>
    <scope>NUCLEOTIDE SEQUENCE [LARGE SCALE GENOMIC DNA]</scope>
    <source>
        <strain evidence="4">CCUG 54939</strain>
    </source>
</reference>
<evidence type="ECO:0000256" key="1">
    <source>
        <dbReference type="SAM" id="MobiDB-lite"/>
    </source>
</evidence>
<protein>
    <submittedName>
        <fullName evidence="3">DUF2796 domain-containing protein</fullName>
    </submittedName>
</protein>
<comment type="caution">
    <text evidence="3">The sequence shown here is derived from an EMBL/GenBank/DDBJ whole genome shotgun (WGS) entry which is preliminary data.</text>
</comment>
<feature type="chain" id="PRO_5046791548" evidence="2">
    <location>
        <begin position="22"/>
        <end position="189"/>
    </location>
</feature>
<dbReference type="Pfam" id="PF10986">
    <property type="entry name" value="ZrgA"/>
    <property type="match status" value="1"/>
</dbReference>
<dbReference type="InterPro" id="IPR021253">
    <property type="entry name" value="ZrgA-like"/>
</dbReference>
<organism evidence="3 4">
    <name type="scientific">Pseudaeromonas sharmana</name>
    <dbReference type="NCBI Taxonomy" id="328412"/>
    <lineage>
        <taxon>Bacteria</taxon>
        <taxon>Pseudomonadati</taxon>
        <taxon>Pseudomonadota</taxon>
        <taxon>Gammaproteobacteria</taxon>
        <taxon>Aeromonadales</taxon>
        <taxon>Aeromonadaceae</taxon>
        <taxon>Pseudaeromonas</taxon>
    </lineage>
</organism>
<evidence type="ECO:0000313" key="3">
    <source>
        <dbReference type="EMBL" id="MFC3914751.1"/>
    </source>
</evidence>
<feature type="signal peptide" evidence="2">
    <location>
        <begin position="1"/>
        <end position="21"/>
    </location>
</feature>
<keyword evidence="2" id="KW-0732">Signal</keyword>